<protein>
    <submittedName>
        <fullName evidence="3">Uncharacterized protein</fullName>
    </submittedName>
</protein>
<accession>A0A4R6E6R9</accession>
<evidence type="ECO:0000256" key="1">
    <source>
        <dbReference type="SAM" id="MobiDB-lite"/>
    </source>
</evidence>
<keyword evidence="2" id="KW-0472">Membrane</keyword>
<keyword evidence="2" id="KW-0812">Transmembrane</keyword>
<feature type="region of interest" description="Disordered" evidence="1">
    <location>
        <begin position="25"/>
        <end position="59"/>
    </location>
</feature>
<evidence type="ECO:0000313" key="3">
    <source>
        <dbReference type="EMBL" id="TDN53591.1"/>
    </source>
</evidence>
<feature type="region of interest" description="Disordered" evidence="1">
    <location>
        <begin position="190"/>
        <end position="320"/>
    </location>
</feature>
<comment type="caution">
    <text evidence="3">The sequence shown here is derived from an EMBL/GenBank/DDBJ whole genome shotgun (WGS) entry which is preliminary data.</text>
</comment>
<dbReference type="AlphaFoldDB" id="A0A4R6E6R9"/>
<dbReference type="RefSeq" id="WP_133461968.1">
    <property type="nucleotide sequence ID" value="NZ_SNVX01000015.1"/>
</dbReference>
<sequence>MLIRNALQNLSTAVPQALDEMLDSAKGEKPQEEGALSAASPAVQTPGQTPVPAAQSSSQTLVKKEVLNAALAYLESAADEIPEAASSQTTVPQTAVLSVPEGAMVYRQILSTQPEASLPGASAQAAPVSPVQPQASELPQQAATNLLETSMQAFALLSGGAPDTPAKTPVRAKGQLAESPASLLAALLGDDETGDSTPEGQPLARPSRLFSENDARPAHSPTQNHDEKPGSGLLTLMDKTITLIPREPRQTVHVAQETPLASTEKRESSEENVPLWHKGDKAQEKNRAEKHRARNRLQAKTKEGEGNSPTWHPFPPAAADSSEQASRGLLIAVAVCLFATLLVISLLVLNL</sequence>
<dbReference type="Proteomes" id="UP000295530">
    <property type="component" value="Unassembled WGS sequence"/>
</dbReference>
<evidence type="ECO:0000313" key="4">
    <source>
        <dbReference type="Proteomes" id="UP000295530"/>
    </source>
</evidence>
<keyword evidence="4" id="KW-1185">Reference proteome</keyword>
<organism evidence="3 4">
    <name type="scientific">Scandinavium goeteborgense</name>
    <dbReference type="NCBI Taxonomy" id="1851514"/>
    <lineage>
        <taxon>Bacteria</taxon>
        <taxon>Pseudomonadati</taxon>
        <taxon>Pseudomonadota</taxon>
        <taxon>Gammaproteobacteria</taxon>
        <taxon>Enterobacterales</taxon>
        <taxon>Enterobacteriaceae</taxon>
        <taxon>Scandinavium</taxon>
    </lineage>
</organism>
<feature type="compositionally biased region" description="Polar residues" evidence="1">
    <location>
        <begin position="42"/>
        <end position="59"/>
    </location>
</feature>
<feature type="compositionally biased region" description="Basic and acidic residues" evidence="1">
    <location>
        <begin position="277"/>
        <end position="287"/>
    </location>
</feature>
<evidence type="ECO:0000256" key="2">
    <source>
        <dbReference type="SAM" id="Phobius"/>
    </source>
</evidence>
<name>A0A4R6E6R9_SCAGO</name>
<gene>
    <name evidence="3" type="ORF">EC847_11519</name>
</gene>
<keyword evidence="2" id="KW-1133">Transmembrane helix</keyword>
<feature type="region of interest" description="Disordered" evidence="1">
    <location>
        <begin position="117"/>
        <end position="137"/>
    </location>
</feature>
<proteinExistence type="predicted"/>
<feature type="transmembrane region" description="Helical" evidence="2">
    <location>
        <begin position="329"/>
        <end position="349"/>
    </location>
</feature>
<dbReference type="EMBL" id="SNVX01000015">
    <property type="protein sequence ID" value="TDN53591.1"/>
    <property type="molecule type" value="Genomic_DNA"/>
</dbReference>
<reference evidence="3 4" key="1">
    <citation type="submission" date="2019-03" db="EMBL/GenBank/DDBJ databases">
        <title>Genomic analyses of the natural microbiome of Caenorhabditis elegans.</title>
        <authorList>
            <person name="Samuel B."/>
        </authorList>
    </citation>
    <scope>NUCLEOTIDE SEQUENCE [LARGE SCALE GENOMIC DNA]</scope>
    <source>
        <strain evidence="3 4">BIGb0156</strain>
    </source>
</reference>
<feature type="compositionally biased region" description="Basic residues" evidence="1">
    <location>
        <begin position="288"/>
        <end position="299"/>
    </location>
</feature>